<dbReference type="InterPro" id="IPR050519">
    <property type="entry name" value="Glycosyltransf_28_UgtP"/>
</dbReference>
<dbReference type="Proteomes" id="UP000339690">
    <property type="component" value="Chromosome"/>
</dbReference>
<evidence type="ECO:0000259" key="6">
    <source>
        <dbReference type="Pfam" id="PF06925"/>
    </source>
</evidence>
<keyword evidence="8" id="KW-1185">Reference proteome</keyword>
<comment type="subcellular location">
    <subcellularLocation>
        <location evidence="1">Membrane</location>
    </subcellularLocation>
</comment>
<dbReference type="PANTHER" id="PTHR43025:SF3">
    <property type="entry name" value="MONOGALACTOSYLDIACYLGLYCEROL SYNTHASE 1, CHLOROPLASTIC"/>
    <property type="match status" value="1"/>
</dbReference>
<evidence type="ECO:0000313" key="8">
    <source>
        <dbReference type="Proteomes" id="UP000339690"/>
    </source>
</evidence>
<dbReference type="PANTHER" id="PTHR43025">
    <property type="entry name" value="MONOGALACTOSYLDIACYLGLYCEROL SYNTHASE"/>
    <property type="match status" value="1"/>
</dbReference>
<feature type="domain" description="Diacylglycerol glucosyltransferase N-terminal" evidence="6">
    <location>
        <begin position="20"/>
        <end position="186"/>
    </location>
</feature>
<dbReference type="InterPro" id="IPR009695">
    <property type="entry name" value="Diacylglyc_glucosyltr_N"/>
</dbReference>
<dbReference type="InterPro" id="IPR007235">
    <property type="entry name" value="Glyco_trans_28_C"/>
</dbReference>
<dbReference type="Pfam" id="PF06925">
    <property type="entry name" value="MGDG_synth"/>
    <property type="match status" value="1"/>
</dbReference>
<comment type="similarity">
    <text evidence="2">Belongs to the glycosyltransferase 28 family.</text>
</comment>
<evidence type="ECO:0000313" key="7">
    <source>
        <dbReference type="EMBL" id="QGH34749.1"/>
    </source>
</evidence>
<dbReference type="SUPFAM" id="SSF53756">
    <property type="entry name" value="UDP-Glycosyltransferase/glycogen phosphorylase"/>
    <property type="match status" value="1"/>
</dbReference>
<keyword evidence="3" id="KW-0328">Glycosyltransferase</keyword>
<keyword evidence="4 7" id="KW-0808">Transferase</keyword>
<organism evidence="7 8">
    <name type="scientific">Gracilibacillus salitolerans</name>
    <dbReference type="NCBI Taxonomy" id="2663022"/>
    <lineage>
        <taxon>Bacteria</taxon>
        <taxon>Bacillati</taxon>
        <taxon>Bacillota</taxon>
        <taxon>Bacilli</taxon>
        <taxon>Bacillales</taxon>
        <taxon>Bacillaceae</taxon>
        <taxon>Gracilibacillus</taxon>
    </lineage>
</organism>
<dbReference type="GO" id="GO:0009247">
    <property type="term" value="P:glycolipid biosynthetic process"/>
    <property type="evidence" value="ECO:0007669"/>
    <property type="project" value="InterPro"/>
</dbReference>
<dbReference type="AlphaFoldDB" id="A0A5Q2TIM8"/>
<name>A0A5Q2TIM8_9BACI</name>
<dbReference type="Gene3D" id="3.40.50.2000">
    <property type="entry name" value="Glycogen Phosphorylase B"/>
    <property type="match status" value="1"/>
</dbReference>
<evidence type="ECO:0000256" key="4">
    <source>
        <dbReference type="ARBA" id="ARBA00022679"/>
    </source>
</evidence>
<sequence>MTLYSKKILFLPFLNIPSGHHQVADSLIHEIELNEPRVQCEKAEILSYSYGKMEAVVSGVYLKWIHLFPNLYNWIYQQSVYKNLEQPKNFKLYELLFLAQMQQLIKEKQPDCVICTHALPSYMLNVMKEKGITNIPVINVYTDFFIHRFWGTDHIDFHFVSSPNMKELLIKKGIPEQRIWFTGIPVHHEIKSNRNPVLKNNSSFLSIMVTGGNLGVGAMEDLLNNIKTSGNIKFYVLCGKNKLLYRKLKRLNNQNVIPLKYITCRKEMNELYDSIDGILTKPGGVTISECLRKRKPTFIYHALPGQEVINLDQLQKLGVVYYLNNWTDLESQLFTFFKSREHLEIMNASLENYHNQLMDKRISELIKQIL</sequence>
<accession>A0A5Q2TIM8</accession>
<evidence type="ECO:0000256" key="2">
    <source>
        <dbReference type="ARBA" id="ARBA00006962"/>
    </source>
</evidence>
<evidence type="ECO:0000256" key="3">
    <source>
        <dbReference type="ARBA" id="ARBA00022676"/>
    </source>
</evidence>
<evidence type="ECO:0000256" key="1">
    <source>
        <dbReference type="ARBA" id="ARBA00004370"/>
    </source>
</evidence>
<dbReference type="KEGG" id="grc:GI584_12215"/>
<protein>
    <submittedName>
        <fullName evidence="7">UDP-glucuronosyltransferase</fullName>
    </submittedName>
</protein>
<feature type="domain" description="Glycosyl transferase family 28 C-terminal" evidence="5">
    <location>
        <begin position="207"/>
        <end position="297"/>
    </location>
</feature>
<gene>
    <name evidence="7" type="ORF">GI584_12215</name>
</gene>
<dbReference type="RefSeq" id="WP_153791403.1">
    <property type="nucleotide sequence ID" value="NZ_CP045915.1"/>
</dbReference>
<proteinExistence type="inferred from homology"/>
<dbReference type="GO" id="GO:0016020">
    <property type="term" value="C:membrane"/>
    <property type="evidence" value="ECO:0007669"/>
    <property type="project" value="UniProtKB-SubCell"/>
</dbReference>
<dbReference type="Pfam" id="PF04101">
    <property type="entry name" value="Glyco_tran_28_C"/>
    <property type="match status" value="1"/>
</dbReference>
<dbReference type="EMBL" id="CP045915">
    <property type="protein sequence ID" value="QGH34749.1"/>
    <property type="molecule type" value="Genomic_DNA"/>
</dbReference>
<evidence type="ECO:0000259" key="5">
    <source>
        <dbReference type="Pfam" id="PF04101"/>
    </source>
</evidence>
<reference evidence="7 8" key="1">
    <citation type="submission" date="2019-11" db="EMBL/GenBank/DDBJ databases">
        <title>Gracilibacillus salitolerans sp. nov., a moderate halophile isolated from a saline soil in northwest China.</title>
        <authorList>
            <person name="Gan L."/>
        </authorList>
    </citation>
    <scope>NUCLEOTIDE SEQUENCE [LARGE SCALE GENOMIC DNA]</scope>
    <source>
        <strain evidence="7 8">SCU50</strain>
    </source>
</reference>
<dbReference type="GO" id="GO:0016758">
    <property type="term" value="F:hexosyltransferase activity"/>
    <property type="evidence" value="ECO:0007669"/>
    <property type="project" value="InterPro"/>
</dbReference>